<dbReference type="InterPro" id="IPR001683">
    <property type="entry name" value="PX_dom"/>
</dbReference>
<dbReference type="PANTHER" id="PTHR15813">
    <property type="entry name" value="SORTING NEXIN-22 AND 24"/>
    <property type="match status" value="1"/>
</dbReference>
<feature type="domain" description="PX" evidence="8">
    <location>
        <begin position="3"/>
        <end position="121"/>
    </location>
</feature>
<comment type="similarity">
    <text evidence="2">Belongs to the sorting nexin family.</text>
</comment>
<dbReference type="GO" id="GO:1901981">
    <property type="term" value="F:phosphatidylinositol phosphate binding"/>
    <property type="evidence" value="ECO:0007669"/>
    <property type="project" value="TreeGrafter"/>
</dbReference>
<dbReference type="SUPFAM" id="SSF64268">
    <property type="entry name" value="PX domain"/>
    <property type="match status" value="1"/>
</dbReference>
<evidence type="ECO:0000256" key="2">
    <source>
        <dbReference type="ARBA" id="ARBA00010883"/>
    </source>
</evidence>
<dbReference type="GO" id="GO:0015031">
    <property type="term" value="P:protein transport"/>
    <property type="evidence" value="ECO:0007669"/>
    <property type="project" value="UniProtKB-KW"/>
</dbReference>
<dbReference type="InterPro" id="IPR052467">
    <property type="entry name" value="Sorting_nexin_PX-domain"/>
</dbReference>
<evidence type="ECO:0000313" key="10">
    <source>
        <dbReference type="Proteomes" id="UP000192639"/>
    </source>
</evidence>
<evidence type="ECO:0000259" key="8">
    <source>
        <dbReference type="PROSITE" id="PS50195"/>
    </source>
</evidence>
<dbReference type="VEuPathDB" id="MicrosporidiaDB:ECANGB1_61"/>
<accession>A0A1Y1S8H2</accession>
<evidence type="ECO:0000256" key="3">
    <source>
        <dbReference type="ARBA" id="ARBA00022448"/>
    </source>
</evidence>
<protein>
    <recommendedName>
        <fullName evidence="8">PX domain-containing protein</fullName>
    </recommendedName>
</protein>
<comment type="caution">
    <text evidence="9">The sequence shown here is derived from an EMBL/GenBank/DDBJ whole genome shotgun (WGS) entry which is preliminary data.</text>
</comment>
<dbReference type="PROSITE" id="PS50195">
    <property type="entry name" value="PX"/>
    <property type="match status" value="1"/>
</dbReference>
<evidence type="ECO:0000256" key="5">
    <source>
        <dbReference type="ARBA" id="ARBA00023121"/>
    </source>
</evidence>
<organism evidence="9 10">
    <name type="scientific">Enterospora canceri</name>
    <dbReference type="NCBI Taxonomy" id="1081671"/>
    <lineage>
        <taxon>Eukaryota</taxon>
        <taxon>Fungi</taxon>
        <taxon>Fungi incertae sedis</taxon>
        <taxon>Microsporidia</taxon>
        <taxon>Enterocytozoonidae</taxon>
        <taxon>Enterospora</taxon>
    </lineage>
</organism>
<keyword evidence="7" id="KW-0968">Cytoplasmic vesicle</keyword>
<dbReference type="EMBL" id="LWDP01000010">
    <property type="protein sequence ID" value="ORD94750.1"/>
    <property type="molecule type" value="Genomic_DNA"/>
</dbReference>
<keyword evidence="4" id="KW-0653">Protein transport</keyword>
<keyword evidence="6" id="KW-0472">Membrane</keyword>
<keyword evidence="5" id="KW-0446">Lipid-binding</keyword>
<keyword evidence="10" id="KW-1185">Reference proteome</keyword>
<dbReference type="Proteomes" id="UP000192639">
    <property type="component" value="Unassembled WGS sequence"/>
</dbReference>
<evidence type="ECO:0000256" key="4">
    <source>
        <dbReference type="ARBA" id="ARBA00022927"/>
    </source>
</evidence>
<evidence type="ECO:0000256" key="6">
    <source>
        <dbReference type="ARBA" id="ARBA00023136"/>
    </source>
</evidence>
<gene>
    <name evidence="9" type="ORF">ECANGB1_61</name>
</gene>
<dbReference type="GO" id="GO:0030659">
    <property type="term" value="C:cytoplasmic vesicle membrane"/>
    <property type="evidence" value="ECO:0007669"/>
    <property type="project" value="UniProtKB-SubCell"/>
</dbReference>
<dbReference type="OrthoDB" id="2189967at2759"/>
<evidence type="ECO:0000256" key="1">
    <source>
        <dbReference type="ARBA" id="ARBA00004180"/>
    </source>
</evidence>
<evidence type="ECO:0000313" key="9">
    <source>
        <dbReference type="EMBL" id="ORD94750.1"/>
    </source>
</evidence>
<sequence>MHTKRGAFVEISIPLYVNTRRYTEYQIVVVAENSSIKNDCFFIYRRYREFRKLHRILEKEIMYLPEFPAKKFWNKSSKVMEERRNKFNLYLKYVGSYILRNGYEYSTSGQEFFRFIQYKIQ</sequence>
<dbReference type="Gene3D" id="3.30.1520.10">
    <property type="entry name" value="Phox-like domain"/>
    <property type="match status" value="1"/>
</dbReference>
<dbReference type="AlphaFoldDB" id="A0A1Y1S8H2"/>
<evidence type="ECO:0000256" key="7">
    <source>
        <dbReference type="ARBA" id="ARBA00023329"/>
    </source>
</evidence>
<dbReference type="Pfam" id="PF00787">
    <property type="entry name" value="PX"/>
    <property type="match status" value="1"/>
</dbReference>
<comment type="subcellular location">
    <subcellularLocation>
        <location evidence="1">Cytoplasmic vesicle membrane</location>
        <topology evidence="1">Peripheral membrane protein</topology>
        <orientation evidence="1">Cytoplasmic side</orientation>
    </subcellularLocation>
</comment>
<reference evidence="9 10" key="1">
    <citation type="journal article" date="2017" name="Environ. Microbiol.">
        <title>Decay of the glycolytic pathway and adaptation to intranuclear parasitism within Enterocytozoonidae microsporidia.</title>
        <authorList>
            <person name="Wiredu Boakye D."/>
            <person name="Jaroenlak P."/>
            <person name="Prachumwat A."/>
            <person name="Williams T.A."/>
            <person name="Bateman K.S."/>
            <person name="Itsathitphaisarn O."/>
            <person name="Sritunyalucksana K."/>
            <person name="Paszkiewicz K.H."/>
            <person name="Moore K.A."/>
            <person name="Stentiford G.D."/>
            <person name="Williams B.A."/>
        </authorList>
    </citation>
    <scope>NUCLEOTIDE SEQUENCE [LARGE SCALE GENOMIC DNA]</scope>
    <source>
        <strain evidence="9 10">GB1</strain>
    </source>
</reference>
<name>A0A1Y1S8H2_9MICR</name>
<dbReference type="PANTHER" id="PTHR15813:SF9">
    <property type="entry name" value="PX DOMAIN-CONTAINING PROTEIN"/>
    <property type="match status" value="1"/>
</dbReference>
<keyword evidence="3" id="KW-0813">Transport</keyword>
<dbReference type="InterPro" id="IPR036871">
    <property type="entry name" value="PX_dom_sf"/>
</dbReference>
<proteinExistence type="inferred from homology"/>